<dbReference type="PANTHER" id="PTHR22909">
    <property type="entry name" value="GOLGI INTEGRAL MEMBRANE PROTEIN 4"/>
    <property type="match status" value="1"/>
</dbReference>
<dbReference type="Proteomes" id="UP000245119">
    <property type="component" value="Linkage Group LG2"/>
</dbReference>
<accession>A0A2T7PQ23</accession>
<keyword evidence="4" id="KW-1185">Reference proteome</keyword>
<dbReference type="PANTHER" id="PTHR22909:SF24">
    <property type="entry name" value="GOLGI INTEGRAL MEMBRANE PROTEIN 4-RELATED"/>
    <property type="match status" value="1"/>
</dbReference>
<dbReference type="GO" id="GO:0000139">
    <property type="term" value="C:Golgi membrane"/>
    <property type="evidence" value="ECO:0007669"/>
    <property type="project" value="InterPro"/>
</dbReference>
<dbReference type="OrthoDB" id="6288648at2759"/>
<proteinExistence type="predicted"/>
<feature type="region of interest" description="Disordered" evidence="2">
    <location>
        <begin position="378"/>
        <end position="451"/>
    </location>
</feature>
<organism evidence="3 4">
    <name type="scientific">Pomacea canaliculata</name>
    <name type="common">Golden apple snail</name>
    <dbReference type="NCBI Taxonomy" id="400727"/>
    <lineage>
        <taxon>Eukaryota</taxon>
        <taxon>Metazoa</taxon>
        <taxon>Spiralia</taxon>
        <taxon>Lophotrochozoa</taxon>
        <taxon>Mollusca</taxon>
        <taxon>Gastropoda</taxon>
        <taxon>Caenogastropoda</taxon>
        <taxon>Architaenioglossa</taxon>
        <taxon>Ampullarioidea</taxon>
        <taxon>Ampullariidae</taxon>
        <taxon>Pomacea</taxon>
    </lineage>
</organism>
<dbReference type="EMBL" id="PZQS01000002">
    <property type="protein sequence ID" value="PVD35521.1"/>
    <property type="molecule type" value="Genomic_DNA"/>
</dbReference>
<protein>
    <submittedName>
        <fullName evidence="3">Uncharacterized protein</fullName>
    </submittedName>
</protein>
<reference evidence="3 4" key="1">
    <citation type="submission" date="2018-04" db="EMBL/GenBank/DDBJ databases">
        <title>The genome of golden apple snail Pomacea canaliculata provides insight into stress tolerance and invasive adaptation.</title>
        <authorList>
            <person name="Liu C."/>
            <person name="Liu B."/>
            <person name="Ren Y."/>
            <person name="Zhang Y."/>
            <person name="Wang H."/>
            <person name="Li S."/>
            <person name="Jiang F."/>
            <person name="Yin L."/>
            <person name="Zhang G."/>
            <person name="Qian W."/>
            <person name="Fan W."/>
        </authorList>
    </citation>
    <scope>NUCLEOTIDE SEQUENCE [LARGE SCALE GENOMIC DNA]</scope>
    <source>
        <strain evidence="3">SZHN2017</strain>
        <tissue evidence="3">Muscle</tissue>
    </source>
</reference>
<feature type="compositionally biased region" description="Acidic residues" evidence="2">
    <location>
        <begin position="416"/>
        <end position="428"/>
    </location>
</feature>
<keyword evidence="1" id="KW-0175">Coiled coil</keyword>
<evidence type="ECO:0000256" key="2">
    <source>
        <dbReference type="SAM" id="MobiDB-lite"/>
    </source>
</evidence>
<comment type="caution">
    <text evidence="3">The sequence shown here is derived from an EMBL/GenBank/DDBJ whole genome shotgun (WGS) entry which is preliminary data.</text>
</comment>
<feature type="region of interest" description="Disordered" evidence="2">
    <location>
        <begin position="354"/>
        <end position="373"/>
    </location>
</feature>
<name>A0A2T7PQ23_POMCA</name>
<evidence type="ECO:0000313" key="4">
    <source>
        <dbReference type="Proteomes" id="UP000245119"/>
    </source>
</evidence>
<feature type="coiled-coil region" evidence="1">
    <location>
        <begin position="47"/>
        <end position="145"/>
    </location>
</feature>
<gene>
    <name evidence="3" type="ORF">C0Q70_02484</name>
</gene>
<sequence>MLLTVTAERVIHVKKSFVASFNGLFQSHMSRTLDLKKKSLCVKRSLAREFTNRLNSLNQQHKMLKSQYDEHEVEQMRLEQEARRLRDEFEQVEAQRNNEYQQLRAEKELEITRLKDQIADLQRQNAKLQTETSNLQEQLQNGKKEAQYQQAVIQNMNTEIQALKNVGGHQENLPQRNAEMLDAKDETFGKNLEDGKQVINQSSSILMSRNDSHSSLEGEMINPLDVQVSYSKIKGLNETGYPQVTTSASIIEEIDNVIQSAAQSNYSSGQSTTTVPNNVTEVLDNQHHQMLPPVHDSKNEINIPDAPVNANVDGHIEKEILKDEDHQVVPPLFHGNDKDKEADFVGRKQSEVQPLGLNPANKLQKESGPQHGVARFERNEEEEEDGDHAHNVLQQIPPANPPRNFGQNPPVRKIEDEEQYDKYEDDVQDDNKNGNIHINHAVENPEDDNYP</sequence>
<evidence type="ECO:0000313" key="3">
    <source>
        <dbReference type="EMBL" id="PVD35521.1"/>
    </source>
</evidence>
<dbReference type="Gene3D" id="1.10.287.1490">
    <property type="match status" value="1"/>
</dbReference>
<evidence type="ECO:0000256" key="1">
    <source>
        <dbReference type="SAM" id="Coils"/>
    </source>
</evidence>
<dbReference type="InterPro" id="IPR042336">
    <property type="entry name" value="GOLIM4"/>
</dbReference>
<dbReference type="AlphaFoldDB" id="A0A2T7PQ23"/>